<name>A0AAD6X0D0_9AGAR</name>
<protein>
    <submittedName>
        <fullName evidence="1">Uncharacterized protein</fullName>
    </submittedName>
</protein>
<dbReference type="AlphaFoldDB" id="A0AAD6X0D0"/>
<accession>A0AAD6X0D0</accession>
<dbReference type="EMBL" id="JARJCM010000121">
    <property type="protein sequence ID" value="KAJ7027639.1"/>
    <property type="molecule type" value="Genomic_DNA"/>
</dbReference>
<dbReference type="Proteomes" id="UP001218188">
    <property type="component" value="Unassembled WGS sequence"/>
</dbReference>
<evidence type="ECO:0000313" key="2">
    <source>
        <dbReference type="Proteomes" id="UP001218188"/>
    </source>
</evidence>
<organism evidence="1 2">
    <name type="scientific">Mycena alexandri</name>
    <dbReference type="NCBI Taxonomy" id="1745969"/>
    <lineage>
        <taxon>Eukaryota</taxon>
        <taxon>Fungi</taxon>
        <taxon>Dikarya</taxon>
        <taxon>Basidiomycota</taxon>
        <taxon>Agaricomycotina</taxon>
        <taxon>Agaricomycetes</taxon>
        <taxon>Agaricomycetidae</taxon>
        <taxon>Agaricales</taxon>
        <taxon>Marasmiineae</taxon>
        <taxon>Mycenaceae</taxon>
        <taxon>Mycena</taxon>
    </lineage>
</organism>
<keyword evidence="2" id="KW-1185">Reference proteome</keyword>
<proteinExistence type="predicted"/>
<comment type="caution">
    <text evidence="1">The sequence shown here is derived from an EMBL/GenBank/DDBJ whole genome shotgun (WGS) entry which is preliminary data.</text>
</comment>
<gene>
    <name evidence="1" type="ORF">C8F04DRAFT_1189324</name>
</gene>
<evidence type="ECO:0000313" key="1">
    <source>
        <dbReference type="EMBL" id="KAJ7027639.1"/>
    </source>
</evidence>
<sequence length="192" mass="20868">MCGLFYGFEAGNQNEIESTFGCEETYLGSSNAALLKFVGGGIFESNIGLVRVNETKRKQGWVELRRGNPVLKAMESETPARSPRCRPQMGSKFWEKIPLLKKLPLVKGIGCNRHIAPAQRNFLSRASFGTFSGPQSIGLHAVPAPGTAVISTGVERASKGSYGTGRATIRSAWVDGYKLGTSWVQDNVQSRQ</sequence>
<reference evidence="1" key="1">
    <citation type="submission" date="2023-03" db="EMBL/GenBank/DDBJ databases">
        <title>Massive genome expansion in bonnet fungi (Mycena s.s.) driven by repeated elements and novel gene families across ecological guilds.</title>
        <authorList>
            <consortium name="Lawrence Berkeley National Laboratory"/>
            <person name="Harder C.B."/>
            <person name="Miyauchi S."/>
            <person name="Viragh M."/>
            <person name="Kuo A."/>
            <person name="Thoen E."/>
            <person name="Andreopoulos B."/>
            <person name="Lu D."/>
            <person name="Skrede I."/>
            <person name="Drula E."/>
            <person name="Henrissat B."/>
            <person name="Morin E."/>
            <person name="Kohler A."/>
            <person name="Barry K."/>
            <person name="LaButti K."/>
            <person name="Morin E."/>
            <person name="Salamov A."/>
            <person name="Lipzen A."/>
            <person name="Mereny Z."/>
            <person name="Hegedus B."/>
            <person name="Baldrian P."/>
            <person name="Stursova M."/>
            <person name="Weitz H."/>
            <person name="Taylor A."/>
            <person name="Grigoriev I.V."/>
            <person name="Nagy L.G."/>
            <person name="Martin F."/>
            <person name="Kauserud H."/>
        </authorList>
    </citation>
    <scope>NUCLEOTIDE SEQUENCE</scope>
    <source>
        <strain evidence="1">CBHHK200</strain>
    </source>
</reference>